<dbReference type="Pfam" id="PF08611">
    <property type="entry name" value="DUF1774"/>
    <property type="match status" value="1"/>
</dbReference>
<accession>A0A1E4RR44</accession>
<keyword evidence="1" id="KW-1133">Transmembrane helix</keyword>
<dbReference type="STRING" id="984485.A0A1E4RR44"/>
<gene>
    <name evidence="2" type="ORF">HYPBUDRAFT_151379</name>
</gene>
<feature type="transmembrane region" description="Helical" evidence="1">
    <location>
        <begin position="228"/>
        <end position="250"/>
    </location>
</feature>
<dbReference type="EMBL" id="KV454538">
    <property type="protein sequence ID" value="ODV69753.1"/>
    <property type="molecule type" value="Genomic_DNA"/>
</dbReference>
<dbReference type="Proteomes" id="UP000095085">
    <property type="component" value="Unassembled WGS sequence"/>
</dbReference>
<feature type="transmembrane region" description="Helical" evidence="1">
    <location>
        <begin position="89"/>
        <end position="106"/>
    </location>
</feature>
<proteinExistence type="predicted"/>
<feature type="transmembrane region" description="Helical" evidence="1">
    <location>
        <begin position="144"/>
        <end position="164"/>
    </location>
</feature>
<organism evidence="2 3">
    <name type="scientific">Hyphopichia burtonii NRRL Y-1933</name>
    <dbReference type="NCBI Taxonomy" id="984485"/>
    <lineage>
        <taxon>Eukaryota</taxon>
        <taxon>Fungi</taxon>
        <taxon>Dikarya</taxon>
        <taxon>Ascomycota</taxon>
        <taxon>Saccharomycotina</taxon>
        <taxon>Pichiomycetes</taxon>
        <taxon>Debaryomycetaceae</taxon>
        <taxon>Hyphopichia</taxon>
    </lineage>
</organism>
<feature type="transmembrane region" description="Helical" evidence="1">
    <location>
        <begin position="176"/>
        <end position="197"/>
    </location>
</feature>
<name>A0A1E4RR44_9ASCO</name>
<dbReference type="OrthoDB" id="3342455at2759"/>
<keyword evidence="1" id="KW-0812">Transmembrane</keyword>
<dbReference type="PANTHER" id="PTHR37992">
    <property type="entry name" value="EXPRESSED PROTEIN"/>
    <property type="match status" value="1"/>
</dbReference>
<reference evidence="3" key="1">
    <citation type="submission" date="2016-05" db="EMBL/GenBank/DDBJ databases">
        <title>Comparative genomics of biotechnologically important yeasts.</title>
        <authorList>
            <consortium name="DOE Joint Genome Institute"/>
            <person name="Riley R."/>
            <person name="Haridas S."/>
            <person name="Wolfe K.H."/>
            <person name="Lopes M.R."/>
            <person name="Hittinger C.T."/>
            <person name="Goker M."/>
            <person name="Salamov A."/>
            <person name="Wisecaver J."/>
            <person name="Long T.M."/>
            <person name="Aerts A.L."/>
            <person name="Barry K."/>
            <person name="Choi C."/>
            <person name="Clum A."/>
            <person name="Coughlan A.Y."/>
            <person name="Deshpande S."/>
            <person name="Douglass A.P."/>
            <person name="Hanson S.J."/>
            <person name="Klenk H.-P."/>
            <person name="Labutti K."/>
            <person name="Lapidus A."/>
            <person name="Lindquist E."/>
            <person name="Lipzen A."/>
            <person name="Meier-Kolthoff J.P."/>
            <person name="Ohm R.A."/>
            <person name="Otillar R.P."/>
            <person name="Pangilinan J."/>
            <person name="Peng Y."/>
            <person name="Rokas A."/>
            <person name="Rosa C.A."/>
            <person name="Scheuner C."/>
            <person name="Sibirny A.A."/>
            <person name="Slot J.C."/>
            <person name="Stielow J.B."/>
            <person name="Sun H."/>
            <person name="Kurtzman C.P."/>
            <person name="Blackwell M."/>
            <person name="Grigoriev I.V."/>
            <person name="Jeffries T.W."/>
        </authorList>
    </citation>
    <scope>NUCLEOTIDE SEQUENCE [LARGE SCALE GENOMIC DNA]</scope>
    <source>
        <strain evidence="3">NRRL Y-1933</strain>
    </source>
</reference>
<feature type="transmembrane region" description="Helical" evidence="1">
    <location>
        <begin position="46"/>
        <end position="68"/>
    </location>
</feature>
<feature type="transmembrane region" description="Helical" evidence="1">
    <location>
        <begin position="112"/>
        <end position="132"/>
    </location>
</feature>
<keyword evidence="3" id="KW-1185">Reference proteome</keyword>
<dbReference type="AlphaFoldDB" id="A0A1E4RR44"/>
<protein>
    <submittedName>
        <fullName evidence="2">DUF1774-domain-containing protein</fullName>
    </submittedName>
</protein>
<dbReference type="GeneID" id="30995013"/>
<evidence type="ECO:0000256" key="1">
    <source>
        <dbReference type="SAM" id="Phobius"/>
    </source>
</evidence>
<evidence type="ECO:0000313" key="2">
    <source>
        <dbReference type="EMBL" id="ODV69753.1"/>
    </source>
</evidence>
<evidence type="ECO:0000313" key="3">
    <source>
        <dbReference type="Proteomes" id="UP000095085"/>
    </source>
</evidence>
<dbReference type="PANTHER" id="PTHR37992:SF1">
    <property type="entry name" value="DUF1774-DOMAIN-CONTAINING PROTEIN"/>
    <property type="match status" value="1"/>
</dbReference>
<dbReference type="RefSeq" id="XP_020078820.1">
    <property type="nucleotide sequence ID" value="XM_020220463.1"/>
</dbReference>
<dbReference type="InterPro" id="IPR013920">
    <property type="entry name" value="DUF1774_fun"/>
</dbReference>
<sequence length="267" mass="30801">MADQINTHKVSTIISLALSIYANTRYFVGRSPYDHHNPYNVANTPFSGNIIVTLVFWIVLYIHQILFVTQIFLPQLENHNDRINITNKIGWHFTVFNLGSFFWTILFVKKHFFWSELILIINFINVLQLYYIHKTNSIKPLTNWILIHLPTTALPLSWLVYAIFWNGAVLFNVHKFVGRIVSNVLIWDFLLFGLNFVWLYNDYAVGLSTSVLTFGLGLGQLFTRAFALQWIFAFVISGLLFVASILAAFVGPRRSVVVDEEQAPLLE</sequence>
<keyword evidence="1" id="KW-0472">Membrane</keyword>
<feature type="transmembrane region" description="Helical" evidence="1">
    <location>
        <begin position="204"/>
        <end position="222"/>
    </location>
</feature>